<evidence type="ECO:0000313" key="2">
    <source>
        <dbReference type="EMBL" id="RDV26007.1"/>
    </source>
</evidence>
<evidence type="ECO:0008006" key="4">
    <source>
        <dbReference type="Google" id="ProtNLM"/>
    </source>
</evidence>
<gene>
    <name evidence="2" type="ORF">DXV75_07935</name>
</gene>
<dbReference type="AlphaFoldDB" id="A0A3D8M849"/>
<reference evidence="3" key="1">
    <citation type="submission" date="2018-08" db="EMBL/GenBank/DDBJ databases">
        <authorList>
            <person name="Zhang J."/>
            <person name="Du Z.-J."/>
        </authorList>
    </citation>
    <scope>NUCLEOTIDE SEQUENCE [LARGE SCALE GENOMIC DNA]</scope>
    <source>
        <strain evidence="3">KCTC 52655</strain>
    </source>
</reference>
<dbReference type="InterPro" id="IPR011050">
    <property type="entry name" value="Pectin_lyase_fold/virulence"/>
</dbReference>
<feature type="chain" id="PRO_5017796171" description="Ricin B lectin domain-containing protein" evidence="1">
    <location>
        <begin position="24"/>
        <end position="466"/>
    </location>
</feature>
<comment type="caution">
    <text evidence="2">The sequence shown here is derived from an EMBL/GenBank/DDBJ whole genome shotgun (WGS) entry which is preliminary data.</text>
</comment>
<keyword evidence="3" id="KW-1185">Reference proteome</keyword>
<dbReference type="Proteomes" id="UP000256561">
    <property type="component" value="Unassembled WGS sequence"/>
</dbReference>
<feature type="signal peptide" evidence="1">
    <location>
        <begin position="1"/>
        <end position="23"/>
    </location>
</feature>
<evidence type="ECO:0000313" key="3">
    <source>
        <dbReference type="Proteomes" id="UP000256561"/>
    </source>
</evidence>
<evidence type="ECO:0000256" key="1">
    <source>
        <dbReference type="SAM" id="SignalP"/>
    </source>
</evidence>
<dbReference type="Gene3D" id="2.160.20.10">
    <property type="entry name" value="Single-stranded right-handed beta-helix, Pectin lyase-like"/>
    <property type="match status" value="1"/>
</dbReference>
<dbReference type="RefSeq" id="WP_115592876.1">
    <property type="nucleotide sequence ID" value="NZ_QRHA01000005.1"/>
</dbReference>
<accession>A0A3D8M849</accession>
<proteinExistence type="predicted"/>
<organism evidence="2 3">
    <name type="scientific">Alteromonas aestuariivivens</name>
    <dbReference type="NCBI Taxonomy" id="1938339"/>
    <lineage>
        <taxon>Bacteria</taxon>
        <taxon>Pseudomonadati</taxon>
        <taxon>Pseudomonadota</taxon>
        <taxon>Gammaproteobacteria</taxon>
        <taxon>Alteromonadales</taxon>
        <taxon>Alteromonadaceae</taxon>
        <taxon>Alteromonas/Salinimonas group</taxon>
        <taxon>Alteromonas</taxon>
    </lineage>
</organism>
<sequence length="466" mass="50654">MTRKIYVVILGVVLMGLGFSTFAAQSVSTLQNSYTGNTTWDAATGTITFTSSGTIALSGRPTYFDTVWEVPTSVQKVVINSGVTVTGQFHFSASATVEGKNKTTSVVYGTPETKYTKNREGVKAFEISTFYISGGTLTVTNLTSLDPKGFHFTARGTDKMNLDGIRAIDSRGGEGNNSDGVVAGDGSVIKNSYFETGDDIFKVYYGTTTYINNEVKMILNAVPIQLGWGTNIDNNAKGIFQGLKVNGDSGRGADGRALIVHREGGLARTIEIDDLVFENQNATVVSQREAGMSLSLTVTNALIDVQQWAGYSNGTVTSNICGSSSKTNYYECRNQGVAAGIKVLDHKASGEHLRYHTSTNTVSLNNNVSIYHQWDLVKTDGEWFRLESEANGNVMGSTDGLNVLHFSASNTGSDYEWKYVAEGDWGRLIHRTSGLRLHIKEDETMFRLGPNTWTGDRTLWQLTPSN</sequence>
<dbReference type="SUPFAM" id="SSF51126">
    <property type="entry name" value="Pectin lyase-like"/>
    <property type="match status" value="1"/>
</dbReference>
<dbReference type="OrthoDB" id="6338785at2"/>
<protein>
    <recommendedName>
        <fullName evidence="4">Ricin B lectin domain-containing protein</fullName>
    </recommendedName>
</protein>
<dbReference type="InterPro" id="IPR012334">
    <property type="entry name" value="Pectin_lyas_fold"/>
</dbReference>
<name>A0A3D8M849_9ALTE</name>
<dbReference type="EMBL" id="QRHA01000005">
    <property type="protein sequence ID" value="RDV26007.1"/>
    <property type="molecule type" value="Genomic_DNA"/>
</dbReference>
<keyword evidence="1" id="KW-0732">Signal</keyword>